<dbReference type="CDD" id="cd00085">
    <property type="entry name" value="HNHc"/>
    <property type="match status" value="1"/>
</dbReference>
<dbReference type="AlphaFoldDB" id="X0VUR6"/>
<accession>X0VUR6</accession>
<gene>
    <name evidence="1" type="ORF">S01H1_60611</name>
</gene>
<name>X0VUR6_9ZZZZ</name>
<comment type="caution">
    <text evidence="1">The sequence shown here is derived from an EMBL/GenBank/DDBJ whole genome shotgun (WGS) entry which is preliminary data.</text>
</comment>
<evidence type="ECO:0000313" key="1">
    <source>
        <dbReference type="EMBL" id="GAG21990.1"/>
    </source>
</evidence>
<protein>
    <recommendedName>
        <fullName evidence="2">HNH nuclease domain-containing protein</fullName>
    </recommendedName>
</protein>
<dbReference type="InterPro" id="IPR003615">
    <property type="entry name" value="HNH_nuc"/>
</dbReference>
<proteinExistence type="predicted"/>
<sequence length="215" mass="25219">MLTKNNTMIFETSTGDTLRLDLVGSATIECENCYQESSFSLYGRSGKDGICDDCHKHSWIQFPTCCYSPDYEVVKFKTTAGYYRVVKQCQTCGKGDPLGIKVKDYDLSILRVREKVENVWERFDWWRYNQDITDRENGGTQKELYHAWLETDEWKEIRSKVLDRDRYTCQCCLVRAAEQVHHKSYQNYAGKSMLDIGFNLVSVCRKCHLRLHEQD</sequence>
<evidence type="ECO:0008006" key="2">
    <source>
        <dbReference type="Google" id="ProtNLM"/>
    </source>
</evidence>
<organism evidence="1">
    <name type="scientific">marine sediment metagenome</name>
    <dbReference type="NCBI Taxonomy" id="412755"/>
    <lineage>
        <taxon>unclassified sequences</taxon>
        <taxon>metagenomes</taxon>
        <taxon>ecological metagenomes</taxon>
    </lineage>
</organism>
<dbReference type="EMBL" id="BARS01039706">
    <property type="protein sequence ID" value="GAG21990.1"/>
    <property type="molecule type" value="Genomic_DNA"/>
</dbReference>
<reference evidence="1" key="1">
    <citation type="journal article" date="2014" name="Front. Microbiol.">
        <title>High frequency of phylogenetically diverse reductive dehalogenase-homologous genes in deep subseafloor sedimentary metagenomes.</title>
        <authorList>
            <person name="Kawai M."/>
            <person name="Futagami T."/>
            <person name="Toyoda A."/>
            <person name="Takaki Y."/>
            <person name="Nishi S."/>
            <person name="Hori S."/>
            <person name="Arai W."/>
            <person name="Tsubouchi T."/>
            <person name="Morono Y."/>
            <person name="Uchiyama I."/>
            <person name="Ito T."/>
            <person name="Fujiyama A."/>
            <person name="Inagaki F."/>
            <person name="Takami H."/>
        </authorList>
    </citation>
    <scope>NUCLEOTIDE SEQUENCE</scope>
    <source>
        <strain evidence="1">Expedition CK06-06</strain>
    </source>
</reference>